<keyword evidence="2" id="KW-1185">Reference proteome</keyword>
<dbReference type="InterPro" id="IPR027417">
    <property type="entry name" value="P-loop_NTPase"/>
</dbReference>
<reference evidence="2" key="1">
    <citation type="journal article" date="2014" name="Proc. Natl. Acad. Sci. U.S.A.">
        <title>Extensive sampling of basidiomycete genomes demonstrates inadequacy of the white-rot/brown-rot paradigm for wood decay fungi.</title>
        <authorList>
            <person name="Riley R."/>
            <person name="Salamov A.A."/>
            <person name="Brown D.W."/>
            <person name="Nagy L.G."/>
            <person name="Floudas D."/>
            <person name="Held B.W."/>
            <person name="Levasseur A."/>
            <person name="Lombard V."/>
            <person name="Morin E."/>
            <person name="Otillar R."/>
            <person name="Lindquist E.A."/>
            <person name="Sun H."/>
            <person name="LaButti K.M."/>
            <person name="Schmutz J."/>
            <person name="Jabbour D."/>
            <person name="Luo H."/>
            <person name="Baker S.E."/>
            <person name="Pisabarro A.G."/>
            <person name="Walton J.D."/>
            <person name="Blanchette R.A."/>
            <person name="Henrissat B."/>
            <person name="Martin F."/>
            <person name="Cullen D."/>
            <person name="Hibbett D.S."/>
            <person name="Grigoriev I.V."/>
        </authorList>
    </citation>
    <scope>NUCLEOTIDE SEQUENCE [LARGE SCALE GENOMIC DNA]</scope>
    <source>
        <strain evidence="2">CBS 339.88</strain>
    </source>
</reference>
<evidence type="ECO:0008006" key="3">
    <source>
        <dbReference type="Google" id="ProtNLM"/>
    </source>
</evidence>
<gene>
    <name evidence="1" type="ORF">GALMADRAFT_23649</name>
</gene>
<dbReference type="EMBL" id="KL142370">
    <property type="protein sequence ID" value="KDR82108.1"/>
    <property type="molecule type" value="Genomic_DNA"/>
</dbReference>
<evidence type="ECO:0000313" key="1">
    <source>
        <dbReference type="EMBL" id="KDR82108.1"/>
    </source>
</evidence>
<dbReference type="AlphaFoldDB" id="A0A067TT05"/>
<organism evidence="1 2">
    <name type="scientific">Galerina marginata (strain CBS 339.88)</name>
    <dbReference type="NCBI Taxonomy" id="685588"/>
    <lineage>
        <taxon>Eukaryota</taxon>
        <taxon>Fungi</taxon>
        <taxon>Dikarya</taxon>
        <taxon>Basidiomycota</taxon>
        <taxon>Agaricomycotina</taxon>
        <taxon>Agaricomycetes</taxon>
        <taxon>Agaricomycetidae</taxon>
        <taxon>Agaricales</taxon>
        <taxon>Agaricineae</taxon>
        <taxon>Strophariaceae</taxon>
        <taxon>Galerina</taxon>
    </lineage>
</organism>
<dbReference type="HOGENOM" id="CLU_018003_0_1_1"/>
<dbReference type="OrthoDB" id="2916324at2759"/>
<accession>A0A067TT05</accession>
<dbReference type="Gene3D" id="3.40.50.300">
    <property type="entry name" value="P-loop containing nucleotide triphosphate hydrolases"/>
    <property type="match status" value="1"/>
</dbReference>
<proteinExistence type="predicted"/>
<protein>
    <recommendedName>
        <fullName evidence="3">G domain-containing protein</fullName>
    </recommendedName>
</protein>
<feature type="non-terminal residue" evidence="1">
    <location>
        <position position="1"/>
    </location>
</feature>
<evidence type="ECO:0000313" key="2">
    <source>
        <dbReference type="Proteomes" id="UP000027222"/>
    </source>
</evidence>
<feature type="non-terminal residue" evidence="1">
    <location>
        <position position="159"/>
    </location>
</feature>
<sequence>IVGHRMTGCTTNIDYGVIPASSHKRNGRRLVIVDTPGFDNTEPNLNDTAILRNISDWLELHVQNKIILGGVIYLHDISLSRFSSIASYDLTVLRAAFGSSKESFEKVAFVTTKWDRVDFNQGHDREKELRSIWDDLIRRGSQVYRFENENSSTSAWKIV</sequence>
<dbReference type="Proteomes" id="UP000027222">
    <property type="component" value="Unassembled WGS sequence"/>
</dbReference>
<dbReference type="SUPFAM" id="SSF52540">
    <property type="entry name" value="P-loop containing nucleoside triphosphate hydrolases"/>
    <property type="match status" value="1"/>
</dbReference>
<name>A0A067TT05_GALM3</name>